<keyword evidence="4 7" id="KW-0812">Transmembrane</keyword>
<evidence type="ECO:0000256" key="8">
    <source>
        <dbReference type="SAM" id="Phobius"/>
    </source>
</evidence>
<dbReference type="Proteomes" id="UP001597118">
    <property type="component" value="Unassembled WGS sequence"/>
</dbReference>
<gene>
    <name evidence="10" type="ORF">ACFSAH_02505</name>
</gene>
<evidence type="ECO:0000313" key="11">
    <source>
        <dbReference type="Proteomes" id="UP001597118"/>
    </source>
</evidence>
<comment type="subcellular location">
    <subcellularLocation>
        <location evidence="1 7">Cell membrane</location>
        <topology evidence="1 7">Multi-pass membrane protein</topology>
    </subcellularLocation>
</comment>
<dbReference type="PANTHER" id="PTHR11403:SF2">
    <property type="entry name" value="CYTOCHROME BO(3) UBIQUINOL OXIDASE SUBUNIT 3"/>
    <property type="match status" value="1"/>
</dbReference>
<dbReference type="RefSeq" id="WP_379661114.1">
    <property type="nucleotide sequence ID" value="NZ_JBHUDG010000003.1"/>
</dbReference>
<proteinExistence type="inferred from homology"/>
<dbReference type="PROSITE" id="PS50253">
    <property type="entry name" value="COX3"/>
    <property type="match status" value="1"/>
</dbReference>
<keyword evidence="11" id="KW-1185">Reference proteome</keyword>
<comment type="caution">
    <text evidence="10">The sequence shown here is derived from an EMBL/GenBank/DDBJ whole genome shotgun (WGS) entry which is preliminary data.</text>
</comment>
<dbReference type="Pfam" id="PF00510">
    <property type="entry name" value="COX3"/>
    <property type="match status" value="1"/>
</dbReference>
<dbReference type="SUPFAM" id="SSF81452">
    <property type="entry name" value="Cytochrome c oxidase subunit III-like"/>
    <property type="match status" value="1"/>
</dbReference>
<feature type="transmembrane region" description="Helical" evidence="8">
    <location>
        <begin position="58"/>
        <end position="77"/>
    </location>
</feature>
<evidence type="ECO:0000256" key="5">
    <source>
        <dbReference type="ARBA" id="ARBA00022989"/>
    </source>
</evidence>
<feature type="transmembrane region" description="Helical" evidence="8">
    <location>
        <begin position="89"/>
        <end position="109"/>
    </location>
</feature>
<dbReference type="Gene3D" id="1.20.120.80">
    <property type="entry name" value="Cytochrome c oxidase, subunit III, four-helix bundle"/>
    <property type="match status" value="1"/>
</dbReference>
<keyword evidence="3" id="KW-1003">Cell membrane</keyword>
<dbReference type="InterPro" id="IPR000298">
    <property type="entry name" value="Cyt_c_oxidase-like_su3"/>
</dbReference>
<evidence type="ECO:0000259" key="9">
    <source>
        <dbReference type="PROSITE" id="PS50253"/>
    </source>
</evidence>
<evidence type="ECO:0000256" key="6">
    <source>
        <dbReference type="ARBA" id="ARBA00023136"/>
    </source>
</evidence>
<protein>
    <submittedName>
        <fullName evidence="10">Heme-copper oxidase subunit III</fullName>
    </submittedName>
</protein>
<sequence length="193" mass="22093">MIMQQHINNEVDKYNLQPKKFIMWLFVVSSVIFFAGLTSGFIVYTGSGRVLNVQLPKVFGYSTIVIFLSSMSLYWASQQTKKGNFGKQRLGLWLTFLLGVVFIAMQIHGWKVWIGLGAYFINSNASISFVYAFTFLHILHILAGLVIIITALVSSYGKLPGVINGFRMQLTSIFWHFVDILWIYLYLFLLLNQ</sequence>
<reference evidence="11" key="1">
    <citation type="journal article" date="2019" name="Int. J. Syst. Evol. Microbiol.">
        <title>The Global Catalogue of Microorganisms (GCM) 10K type strain sequencing project: providing services to taxonomists for standard genome sequencing and annotation.</title>
        <authorList>
            <consortium name="The Broad Institute Genomics Platform"/>
            <consortium name="The Broad Institute Genome Sequencing Center for Infectious Disease"/>
            <person name="Wu L."/>
            <person name="Ma J."/>
        </authorList>
    </citation>
    <scope>NUCLEOTIDE SEQUENCE [LARGE SCALE GENOMIC DNA]</scope>
    <source>
        <strain evidence="11">CCUG 53762</strain>
    </source>
</reference>
<evidence type="ECO:0000256" key="7">
    <source>
        <dbReference type="RuleBase" id="RU003376"/>
    </source>
</evidence>
<evidence type="ECO:0000256" key="2">
    <source>
        <dbReference type="ARBA" id="ARBA00010581"/>
    </source>
</evidence>
<dbReference type="EMBL" id="JBHUDG010000003">
    <property type="protein sequence ID" value="MFD1628728.1"/>
    <property type="molecule type" value="Genomic_DNA"/>
</dbReference>
<name>A0ABW4I8X2_9SPHI</name>
<evidence type="ECO:0000313" key="10">
    <source>
        <dbReference type="EMBL" id="MFD1628728.1"/>
    </source>
</evidence>
<keyword evidence="5 8" id="KW-1133">Transmembrane helix</keyword>
<keyword evidence="6 8" id="KW-0472">Membrane</keyword>
<evidence type="ECO:0000256" key="1">
    <source>
        <dbReference type="ARBA" id="ARBA00004651"/>
    </source>
</evidence>
<organism evidence="10 11">
    <name type="scientific">Pseudopedobacter beijingensis</name>
    <dbReference type="NCBI Taxonomy" id="1207056"/>
    <lineage>
        <taxon>Bacteria</taxon>
        <taxon>Pseudomonadati</taxon>
        <taxon>Bacteroidota</taxon>
        <taxon>Sphingobacteriia</taxon>
        <taxon>Sphingobacteriales</taxon>
        <taxon>Sphingobacteriaceae</taxon>
        <taxon>Pseudopedobacter</taxon>
    </lineage>
</organism>
<evidence type="ECO:0000256" key="4">
    <source>
        <dbReference type="ARBA" id="ARBA00022692"/>
    </source>
</evidence>
<feature type="domain" description="Heme-copper oxidase subunit III family profile" evidence="9">
    <location>
        <begin position="1"/>
        <end position="193"/>
    </location>
</feature>
<feature type="transmembrane region" description="Helical" evidence="8">
    <location>
        <begin position="129"/>
        <end position="153"/>
    </location>
</feature>
<accession>A0ABW4I8X2</accession>
<evidence type="ECO:0000256" key="3">
    <source>
        <dbReference type="ARBA" id="ARBA00022475"/>
    </source>
</evidence>
<feature type="transmembrane region" description="Helical" evidence="8">
    <location>
        <begin position="173"/>
        <end position="191"/>
    </location>
</feature>
<dbReference type="PANTHER" id="PTHR11403">
    <property type="entry name" value="CYTOCHROME C OXIDASE SUBUNIT III"/>
    <property type="match status" value="1"/>
</dbReference>
<feature type="transmembrane region" description="Helical" evidence="8">
    <location>
        <begin position="21"/>
        <end position="46"/>
    </location>
</feature>
<dbReference type="InterPro" id="IPR024791">
    <property type="entry name" value="Cyt_c/ubiquinol_Oxase_su3"/>
</dbReference>
<dbReference type="InterPro" id="IPR035973">
    <property type="entry name" value="Cyt_c_oxidase_su3-like_sf"/>
</dbReference>
<comment type="similarity">
    <text evidence="2 7">Belongs to the cytochrome c oxidase subunit 3 family.</text>
</comment>
<dbReference type="InterPro" id="IPR013833">
    <property type="entry name" value="Cyt_c_oxidase_su3_a-hlx"/>
</dbReference>